<dbReference type="InterPro" id="IPR011006">
    <property type="entry name" value="CheY-like_superfamily"/>
</dbReference>
<evidence type="ECO:0000313" key="5">
    <source>
        <dbReference type="Proteomes" id="UP000680038"/>
    </source>
</evidence>
<dbReference type="GO" id="GO:0000156">
    <property type="term" value="F:phosphorelay response regulator activity"/>
    <property type="evidence" value="ECO:0007669"/>
    <property type="project" value="InterPro"/>
</dbReference>
<dbReference type="PROSITE" id="PS50110">
    <property type="entry name" value="RESPONSE_REGULATORY"/>
    <property type="match status" value="1"/>
</dbReference>
<gene>
    <name evidence="4" type="primary">lytR_1</name>
    <name evidence="4" type="ORF">DYBT9275_01728</name>
</gene>
<feature type="domain" description="Response regulatory" evidence="2">
    <location>
        <begin position="2"/>
        <end position="115"/>
    </location>
</feature>
<dbReference type="GO" id="GO:0003677">
    <property type="term" value="F:DNA binding"/>
    <property type="evidence" value="ECO:0007669"/>
    <property type="project" value="InterPro"/>
</dbReference>
<keyword evidence="1" id="KW-0597">Phosphoprotein</keyword>
<dbReference type="PANTHER" id="PTHR37299:SF1">
    <property type="entry name" value="STAGE 0 SPORULATION PROTEIN A HOMOLOG"/>
    <property type="match status" value="1"/>
</dbReference>
<organism evidence="4 5">
    <name type="scientific">Dyadobacter helix</name>
    <dbReference type="NCBI Taxonomy" id="2822344"/>
    <lineage>
        <taxon>Bacteria</taxon>
        <taxon>Pseudomonadati</taxon>
        <taxon>Bacteroidota</taxon>
        <taxon>Cytophagia</taxon>
        <taxon>Cytophagales</taxon>
        <taxon>Spirosomataceae</taxon>
        <taxon>Dyadobacter</taxon>
    </lineage>
</organism>
<dbReference type="Proteomes" id="UP000680038">
    <property type="component" value="Unassembled WGS sequence"/>
</dbReference>
<keyword evidence="5" id="KW-1185">Reference proteome</keyword>
<feature type="domain" description="HTH LytTR-type" evidence="3">
    <location>
        <begin position="149"/>
        <end position="256"/>
    </location>
</feature>
<dbReference type="InterPro" id="IPR001789">
    <property type="entry name" value="Sig_transdc_resp-reg_receiver"/>
</dbReference>
<dbReference type="FunFam" id="3.40.50.2300:FF:000361">
    <property type="entry name" value="Two-component system response regulator"/>
    <property type="match status" value="1"/>
</dbReference>
<protein>
    <submittedName>
        <fullName evidence="4">Sensory transduction protein LytR</fullName>
    </submittedName>
</protein>
<name>A0A916JAC3_9BACT</name>
<reference evidence="4" key="1">
    <citation type="submission" date="2021-04" db="EMBL/GenBank/DDBJ databases">
        <authorList>
            <person name="Rodrigo-Torres L."/>
            <person name="Arahal R. D."/>
            <person name="Lucena T."/>
        </authorList>
    </citation>
    <scope>NUCLEOTIDE SEQUENCE</scope>
    <source>
        <strain evidence="4">CECT 9275</strain>
    </source>
</reference>
<dbReference type="Gene3D" id="2.40.50.1020">
    <property type="entry name" value="LytTr DNA-binding domain"/>
    <property type="match status" value="1"/>
</dbReference>
<dbReference type="SMART" id="SM00850">
    <property type="entry name" value="LytTR"/>
    <property type="match status" value="1"/>
</dbReference>
<dbReference type="InterPro" id="IPR007492">
    <property type="entry name" value="LytTR_DNA-bd_dom"/>
</dbReference>
<dbReference type="InterPro" id="IPR046947">
    <property type="entry name" value="LytR-like"/>
</dbReference>
<comment type="caution">
    <text evidence="4">The sequence shown here is derived from an EMBL/GenBank/DDBJ whole genome shotgun (WGS) entry which is preliminary data.</text>
</comment>
<dbReference type="Pfam" id="PF00072">
    <property type="entry name" value="Response_reg"/>
    <property type="match status" value="1"/>
</dbReference>
<dbReference type="Pfam" id="PF04397">
    <property type="entry name" value="LytTR"/>
    <property type="match status" value="1"/>
</dbReference>
<dbReference type="RefSeq" id="WP_215238442.1">
    <property type="nucleotide sequence ID" value="NZ_CAJRAF010000002.1"/>
</dbReference>
<dbReference type="PANTHER" id="PTHR37299">
    <property type="entry name" value="TRANSCRIPTIONAL REGULATOR-RELATED"/>
    <property type="match status" value="1"/>
</dbReference>
<dbReference type="SUPFAM" id="SSF52172">
    <property type="entry name" value="CheY-like"/>
    <property type="match status" value="1"/>
</dbReference>
<dbReference type="EMBL" id="CAJRAF010000002">
    <property type="protein sequence ID" value="CAG4997258.1"/>
    <property type="molecule type" value="Genomic_DNA"/>
</dbReference>
<feature type="modified residue" description="4-aspartylphosphate" evidence="1">
    <location>
        <position position="55"/>
    </location>
</feature>
<dbReference type="SMART" id="SM00448">
    <property type="entry name" value="REC"/>
    <property type="match status" value="1"/>
</dbReference>
<dbReference type="AlphaFoldDB" id="A0A916JAC3"/>
<proteinExistence type="predicted"/>
<accession>A0A916JAC3</accession>
<evidence type="ECO:0000256" key="1">
    <source>
        <dbReference type="PROSITE-ProRule" id="PRU00169"/>
    </source>
</evidence>
<evidence type="ECO:0000259" key="2">
    <source>
        <dbReference type="PROSITE" id="PS50110"/>
    </source>
</evidence>
<sequence>MKVLIIEDEAVAARRLQNLLHEVDPSIEVVSVVDSIEDAVLWFGEFAHPELIFMDIMLADGQSFEIFEHVEIKVPIIFTTAYDEFAIKAFKVNSIDYLLKPIELPLLADALKKFHSLIRPHQNMKEVIASLLVTRQGNEEPRPDFKNRFLVKLGDKFIPIPISEVSYFSFEDKISFLYTNSNRRYMLDHTLDELEKLVDPTLFFRLNRQYIVSFSAIKSVHNYFNGKLKVFTEPLVSAGIIVSKERAQSFKSWLNK</sequence>
<evidence type="ECO:0000259" key="3">
    <source>
        <dbReference type="PROSITE" id="PS50930"/>
    </source>
</evidence>
<dbReference type="Gene3D" id="3.40.50.2300">
    <property type="match status" value="1"/>
</dbReference>
<dbReference type="PROSITE" id="PS50930">
    <property type="entry name" value="HTH_LYTTR"/>
    <property type="match status" value="1"/>
</dbReference>
<evidence type="ECO:0000313" key="4">
    <source>
        <dbReference type="EMBL" id="CAG4997258.1"/>
    </source>
</evidence>